<evidence type="ECO:0000313" key="3">
    <source>
        <dbReference type="Proteomes" id="UP000317371"/>
    </source>
</evidence>
<dbReference type="FunCoup" id="A0A540VEJ2">
    <property type="interactions" value="48"/>
</dbReference>
<dbReference type="SUPFAM" id="SSF46785">
    <property type="entry name" value="Winged helix' DNA-binding domain"/>
    <property type="match status" value="1"/>
</dbReference>
<reference evidence="2 3" key="1">
    <citation type="submission" date="2019-06" db="EMBL/GenBank/DDBJ databases">
        <title>Genome sequence of Litorilinea aerophila BAA-2444.</title>
        <authorList>
            <person name="Maclea K.S."/>
            <person name="Maurais E.G."/>
            <person name="Iannazzi L.C."/>
        </authorList>
    </citation>
    <scope>NUCLEOTIDE SEQUENCE [LARGE SCALE GENOMIC DNA]</scope>
    <source>
        <strain evidence="2 3">ATCC BAA-2444</strain>
    </source>
</reference>
<comment type="similarity">
    <text evidence="1">Belongs to the ROK (NagC/XylR) family.</text>
</comment>
<dbReference type="RefSeq" id="WP_141610676.1">
    <property type="nucleotide sequence ID" value="NZ_VIGC02000016.1"/>
</dbReference>
<dbReference type="EMBL" id="VIGC01000016">
    <property type="protein sequence ID" value="TQE95185.1"/>
    <property type="molecule type" value="Genomic_DNA"/>
</dbReference>
<dbReference type="SUPFAM" id="SSF53067">
    <property type="entry name" value="Actin-like ATPase domain"/>
    <property type="match status" value="2"/>
</dbReference>
<dbReference type="InterPro" id="IPR000600">
    <property type="entry name" value="ROK"/>
</dbReference>
<gene>
    <name evidence="2" type="ORF">FKZ61_13540</name>
</gene>
<comment type="caution">
    <text evidence="2">The sequence shown here is derived from an EMBL/GenBank/DDBJ whole genome shotgun (WGS) entry which is preliminary data.</text>
</comment>
<dbReference type="OrthoDB" id="9796533at2"/>
<dbReference type="InterPro" id="IPR036388">
    <property type="entry name" value="WH-like_DNA-bd_sf"/>
</dbReference>
<dbReference type="PANTHER" id="PTHR18964:SF149">
    <property type="entry name" value="BIFUNCTIONAL UDP-N-ACETYLGLUCOSAMINE 2-EPIMERASE_N-ACETYLMANNOSAMINE KINASE"/>
    <property type="match status" value="1"/>
</dbReference>
<name>A0A540VEJ2_9CHLR</name>
<sequence length="404" mass="42918">MNQRAGQPELLKEINRARLFDELKAARVLSRPELAQRTGLSRAAVTVLMEDLIKVGVARESGLGNSTGGRPPVLLEFNPDAAYAIGARMRDSQWGIVMTNLDAQVIHSLDVPIPNSTPEAAVRSLCDGVRALMAQVHEAQILPALGVGTPGLVDMSTGVIKSAVDVGWFEVPFRDMVEEELGMRTFVANRSKVGALAELWCDPQPGITEIIYISIGTGIAAGIVHENKLYIGANSSAGELGHVTVLPDGPLCPCGNRGCLQQLASGPAIANRARAALRSAEDSFLRALTGDHPERLTASTVFMAAEAGDPIAQQVVLETAQYLGLAIANLINLFNPQLIVIGGPVGQEGRILLDPLRAEVQRRAMAYPLSALEIVMSNLGQYAGAIGAAVLVLQHASELIFARH</sequence>
<keyword evidence="3" id="KW-1185">Reference proteome</keyword>
<dbReference type="InterPro" id="IPR043129">
    <property type="entry name" value="ATPase_NBD"/>
</dbReference>
<dbReference type="InParanoid" id="A0A540VEJ2"/>
<dbReference type="PANTHER" id="PTHR18964">
    <property type="entry name" value="ROK (REPRESSOR, ORF, KINASE) FAMILY"/>
    <property type="match status" value="1"/>
</dbReference>
<dbReference type="CDD" id="cd24076">
    <property type="entry name" value="ASKHA_ATPase_ROK_BsXylR-like"/>
    <property type="match status" value="1"/>
</dbReference>
<dbReference type="Pfam" id="PF00480">
    <property type="entry name" value="ROK"/>
    <property type="match status" value="1"/>
</dbReference>
<dbReference type="Proteomes" id="UP000317371">
    <property type="component" value="Unassembled WGS sequence"/>
</dbReference>
<evidence type="ECO:0000313" key="2">
    <source>
        <dbReference type="EMBL" id="TQE95185.1"/>
    </source>
</evidence>
<evidence type="ECO:0000256" key="1">
    <source>
        <dbReference type="ARBA" id="ARBA00006479"/>
    </source>
</evidence>
<accession>A0A540VEJ2</accession>
<organism evidence="2 3">
    <name type="scientific">Litorilinea aerophila</name>
    <dbReference type="NCBI Taxonomy" id="1204385"/>
    <lineage>
        <taxon>Bacteria</taxon>
        <taxon>Bacillati</taxon>
        <taxon>Chloroflexota</taxon>
        <taxon>Caldilineae</taxon>
        <taxon>Caldilineales</taxon>
        <taxon>Caldilineaceae</taxon>
        <taxon>Litorilinea</taxon>
    </lineage>
</organism>
<protein>
    <submittedName>
        <fullName evidence="2">ROK family protein</fullName>
    </submittedName>
</protein>
<dbReference type="InterPro" id="IPR036390">
    <property type="entry name" value="WH_DNA-bd_sf"/>
</dbReference>
<proteinExistence type="inferred from homology"/>
<dbReference type="AlphaFoldDB" id="A0A540VEJ2"/>
<dbReference type="Gene3D" id="1.10.10.10">
    <property type="entry name" value="Winged helix-like DNA-binding domain superfamily/Winged helix DNA-binding domain"/>
    <property type="match status" value="1"/>
</dbReference>
<dbReference type="Gene3D" id="3.30.420.40">
    <property type="match status" value="2"/>
</dbReference>